<feature type="transmembrane region" description="Helical" evidence="6">
    <location>
        <begin position="189"/>
        <end position="207"/>
    </location>
</feature>
<reference evidence="8" key="1">
    <citation type="submission" date="2017-06" db="EMBL/GenBank/DDBJ databases">
        <title>Capnocytophaga spp. assemblies.</title>
        <authorList>
            <person name="Gulvik C.A."/>
        </authorList>
    </citation>
    <scope>NUCLEOTIDE SEQUENCE [LARGE SCALE GENOMIC DNA]</scope>
    <source>
        <strain evidence="8">H1496</strain>
    </source>
</reference>
<proteinExistence type="inferred from homology"/>
<dbReference type="Proteomes" id="UP000217250">
    <property type="component" value="Chromosome"/>
</dbReference>
<evidence type="ECO:0000256" key="2">
    <source>
        <dbReference type="ARBA" id="ARBA00010350"/>
    </source>
</evidence>
<dbReference type="InterPro" id="IPR006214">
    <property type="entry name" value="Bax_inhibitor_1-related"/>
</dbReference>
<dbReference type="GeneID" id="84808106"/>
<keyword evidence="5 6" id="KW-0472">Membrane</keyword>
<feature type="transmembrane region" description="Helical" evidence="6">
    <location>
        <begin position="165"/>
        <end position="183"/>
    </location>
</feature>
<evidence type="ECO:0000256" key="5">
    <source>
        <dbReference type="ARBA" id="ARBA00023136"/>
    </source>
</evidence>
<dbReference type="KEGG" id="cgh:CGC50_05980"/>
<feature type="transmembrane region" description="Helical" evidence="6">
    <location>
        <begin position="103"/>
        <end position="127"/>
    </location>
</feature>
<gene>
    <name evidence="7" type="ORF">CGC50_05980</name>
</gene>
<protein>
    <submittedName>
        <fullName evidence="7">Permease</fullName>
    </submittedName>
</protein>
<name>A0A250FNL3_9FLAO</name>
<keyword evidence="4 6" id="KW-1133">Transmembrane helix</keyword>
<feature type="transmembrane region" description="Helical" evidence="6">
    <location>
        <begin position="71"/>
        <end position="91"/>
    </location>
</feature>
<dbReference type="Pfam" id="PF01027">
    <property type="entry name" value="Bax1-I"/>
    <property type="match status" value="1"/>
</dbReference>
<evidence type="ECO:0000256" key="3">
    <source>
        <dbReference type="ARBA" id="ARBA00022692"/>
    </source>
</evidence>
<dbReference type="PANTHER" id="PTHR23291">
    <property type="entry name" value="BAX INHIBITOR-RELATED"/>
    <property type="match status" value="1"/>
</dbReference>
<dbReference type="GO" id="GO:0005886">
    <property type="term" value="C:plasma membrane"/>
    <property type="evidence" value="ECO:0007669"/>
    <property type="project" value="TreeGrafter"/>
</dbReference>
<comment type="similarity">
    <text evidence="2 6">Belongs to the BI1 family.</text>
</comment>
<feature type="transmembrane region" description="Helical" evidence="6">
    <location>
        <begin position="219"/>
        <end position="238"/>
    </location>
</feature>
<dbReference type="AlphaFoldDB" id="A0A250FNL3"/>
<evidence type="ECO:0000256" key="1">
    <source>
        <dbReference type="ARBA" id="ARBA00004141"/>
    </source>
</evidence>
<accession>A0A250FNL3</accession>
<evidence type="ECO:0000256" key="6">
    <source>
        <dbReference type="RuleBase" id="RU004379"/>
    </source>
</evidence>
<sequence length="249" mass="28225">MDSNYNSGYNKGSYNFHYQKDNKLVAYSTESERAAFYRKTYTHVALAILAFILVETALFRLIPPYFIEDMFAAPFIAFFEVGILLLGSFMATKWSHSLNKNTLYLGLGFYVLLEAIFFFPFIGAAVMMSYTEVLWQAVIITLSLFTGITTVVFMTRLDFSFLRSVLIIGGFLSLGLIVAGVLFGNDVGLWFSIGMVAFAAGSILYETYRIKNKYTTEQYVGAALQLFASVMVLFWYVLKILSRFPRGLR</sequence>
<keyword evidence="3 6" id="KW-0812">Transmembrane</keyword>
<evidence type="ECO:0000313" key="7">
    <source>
        <dbReference type="EMBL" id="ATA86752.1"/>
    </source>
</evidence>
<dbReference type="OrthoDB" id="5177430at2"/>
<evidence type="ECO:0000256" key="4">
    <source>
        <dbReference type="ARBA" id="ARBA00022989"/>
    </source>
</evidence>
<dbReference type="RefSeq" id="WP_095910091.1">
    <property type="nucleotide sequence ID" value="NZ_CAUPXI010000002.1"/>
</dbReference>
<feature type="transmembrane region" description="Helical" evidence="6">
    <location>
        <begin position="133"/>
        <end position="153"/>
    </location>
</feature>
<feature type="transmembrane region" description="Helical" evidence="6">
    <location>
        <begin position="41"/>
        <end position="59"/>
    </location>
</feature>
<comment type="subcellular location">
    <subcellularLocation>
        <location evidence="1">Membrane</location>
        <topology evidence="1">Multi-pass membrane protein</topology>
    </subcellularLocation>
</comment>
<dbReference type="PANTHER" id="PTHR23291:SF50">
    <property type="entry name" value="PROTEIN LIFEGUARD 4"/>
    <property type="match status" value="1"/>
</dbReference>
<dbReference type="EMBL" id="CP022386">
    <property type="protein sequence ID" value="ATA86752.1"/>
    <property type="molecule type" value="Genomic_DNA"/>
</dbReference>
<evidence type="ECO:0000313" key="8">
    <source>
        <dbReference type="Proteomes" id="UP000217250"/>
    </source>
</evidence>
<organism evidence="7 8">
    <name type="scientific">Capnocytophaga gingivalis</name>
    <dbReference type="NCBI Taxonomy" id="1017"/>
    <lineage>
        <taxon>Bacteria</taxon>
        <taxon>Pseudomonadati</taxon>
        <taxon>Bacteroidota</taxon>
        <taxon>Flavobacteriia</taxon>
        <taxon>Flavobacteriales</taxon>
        <taxon>Flavobacteriaceae</taxon>
        <taxon>Capnocytophaga</taxon>
    </lineage>
</organism>